<accession>A0A8E5E9Q6</accession>
<keyword evidence="2" id="KW-1185">Reference proteome</keyword>
<reference evidence="1" key="1">
    <citation type="submission" date="2020-07" db="EMBL/GenBank/DDBJ databases">
        <title>Highly diverse flavobacterial phages as mortality factor during North Sea spring blooms.</title>
        <authorList>
            <person name="Bartlau N."/>
            <person name="Wichels A."/>
            <person name="Krohne G."/>
            <person name="Adriaenssens E.M."/>
            <person name="Heins A."/>
            <person name="Fuchs B.M."/>
            <person name="Amann R."/>
            <person name="Moraru C."/>
        </authorList>
    </citation>
    <scope>NUCLEOTIDE SEQUENCE</scope>
</reference>
<name>A0A8E5E9Q6_9CAUD</name>
<dbReference type="EMBL" id="MT732473">
    <property type="protein sequence ID" value="QQV91405.1"/>
    <property type="molecule type" value="Genomic_DNA"/>
</dbReference>
<protein>
    <submittedName>
        <fullName evidence="1">Uncharacterized protein</fullName>
    </submittedName>
</protein>
<sequence>MFMVNINAMVVNGSNHKEQTKTDLISKTTVVSNSDANIVYLSMKKENSFIMGVDFGKRDSRPLSDKFDRINALWNKDNLNFKPIDIHINKEMCSNFQNLYFGNFNHEKNVLDKIIDQLPNNLKTEEQTEALEFVLNQTEFNKIKNLLDKDNYYKGYNVKIIHNYPPKQIALKHTEKSKYF</sequence>
<dbReference type="Proteomes" id="UP000693839">
    <property type="component" value="Segment"/>
</dbReference>
<organism evidence="1 2">
    <name type="scientific">Polaribacter phage Leef_1</name>
    <dbReference type="NCBI Taxonomy" id="2745684"/>
    <lineage>
        <taxon>Viruses</taxon>
        <taxon>Duplodnaviria</taxon>
        <taxon>Heunggongvirae</taxon>
        <taxon>Uroviricota</taxon>
        <taxon>Caudoviricetes</taxon>
        <taxon>Helgolandviridae</taxon>
        <taxon>Leefvirus</taxon>
        <taxon>Leefvirus Leef</taxon>
    </lineage>
</organism>
<proteinExistence type="predicted"/>
<evidence type="ECO:0000313" key="1">
    <source>
        <dbReference type="EMBL" id="QQV91405.1"/>
    </source>
</evidence>
<evidence type="ECO:0000313" key="2">
    <source>
        <dbReference type="Proteomes" id="UP000693839"/>
    </source>
</evidence>
<gene>
    <name evidence="1" type="ORF">Leef1_4</name>
</gene>